<keyword evidence="2" id="KW-1185">Reference proteome</keyword>
<protein>
    <submittedName>
        <fullName evidence="1">Uncharacterized protein</fullName>
    </submittedName>
</protein>
<reference evidence="1 2" key="1">
    <citation type="submission" date="2016-03" db="EMBL/GenBank/DDBJ databases">
        <title>Trachymyrmex septentrionalis WGS genome.</title>
        <authorList>
            <person name="Nygaard S."/>
            <person name="Hu H."/>
            <person name="Boomsma J."/>
            <person name="Zhang G."/>
        </authorList>
    </citation>
    <scope>NUCLEOTIDE SEQUENCE [LARGE SCALE GENOMIC DNA]</scope>
    <source>
        <strain evidence="1">Tsep2-gDNA-1</strain>
        <tissue evidence="1">Whole body</tissue>
    </source>
</reference>
<accession>A0A195F854</accession>
<organism evidence="1 2">
    <name type="scientific">Trachymyrmex septentrionalis</name>
    <dbReference type="NCBI Taxonomy" id="34720"/>
    <lineage>
        <taxon>Eukaryota</taxon>
        <taxon>Metazoa</taxon>
        <taxon>Ecdysozoa</taxon>
        <taxon>Arthropoda</taxon>
        <taxon>Hexapoda</taxon>
        <taxon>Insecta</taxon>
        <taxon>Pterygota</taxon>
        <taxon>Neoptera</taxon>
        <taxon>Endopterygota</taxon>
        <taxon>Hymenoptera</taxon>
        <taxon>Apocrita</taxon>
        <taxon>Aculeata</taxon>
        <taxon>Formicoidea</taxon>
        <taxon>Formicidae</taxon>
        <taxon>Myrmicinae</taxon>
        <taxon>Trachymyrmex</taxon>
    </lineage>
</organism>
<gene>
    <name evidence="1" type="ORF">ALC56_08586</name>
</gene>
<sequence length="87" mass="10393">MYVYTWHTSWKLRSIEEPPAVKPETRAFANVRESAADHFRSLHVKKDFICYHFVCKANRPITVKSVVLRFKMLDHDWSICLRSYGYN</sequence>
<dbReference type="AlphaFoldDB" id="A0A195F854"/>
<evidence type="ECO:0000313" key="2">
    <source>
        <dbReference type="Proteomes" id="UP000078541"/>
    </source>
</evidence>
<name>A0A195F854_9HYME</name>
<proteinExistence type="predicted"/>
<dbReference type="Proteomes" id="UP000078541">
    <property type="component" value="Unassembled WGS sequence"/>
</dbReference>
<dbReference type="EMBL" id="KQ981727">
    <property type="protein sequence ID" value="KYN36795.1"/>
    <property type="molecule type" value="Genomic_DNA"/>
</dbReference>
<evidence type="ECO:0000313" key="1">
    <source>
        <dbReference type="EMBL" id="KYN36795.1"/>
    </source>
</evidence>